<evidence type="ECO:0000313" key="3">
    <source>
        <dbReference type="EMBL" id="CAD9866199.1"/>
    </source>
</evidence>
<reference evidence="3" key="1">
    <citation type="submission" date="2021-01" db="EMBL/GenBank/DDBJ databases">
        <authorList>
            <person name="Corre E."/>
            <person name="Pelletier E."/>
            <person name="Niang G."/>
            <person name="Scheremetjew M."/>
            <person name="Finn R."/>
            <person name="Kale V."/>
            <person name="Holt S."/>
            <person name="Cochrane G."/>
            <person name="Meng A."/>
            <person name="Brown T."/>
            <person name="Cohen L."/>
        </authorList>
    </citation>
    <scope>NUCLEOTIDE SEQUENCE</scope>
    <source>
        <strain evidence="3">CCMP1661</strain>
    </source>
</reference>
<evidence type="ECO:0000259" key="2">
    <source>
        <dbReference type="SMART" id="SM00849"/>
    </source>
</evidence>
<dbReference type="SUPFAM" id="SSF56281">
    <property type="entry name" value="Metallo-hydrolase/oxidoreductase"/>
    <property type="match status" value="1"/>
</dbReference>
<dbReference type="PANTHER" id="PTHR42773">
    <property type="entry name" value="METALLO-BETA-LACTAMASE-RELATED"/>
    <property type="match status" value="1"/>
</dbReference>
<proteinExistence type="predicted"/>
<dbReference type="Pfam" id="PF13370">
    <property type="entry name" value="Fer4_13"/>
    <property type="match status" value="1"/>
</dbReference>
<feature type="transmembrane region" description="Helical" evidence="1">
    <location>
        <begin position="6"/>
        <end position="28"/>
    </location>
</feature>
<dbReference type="AlphaFoldDB" id="A0A7S2Y224"/>
<sequence>MARISIFWGSILAGVFIVHVVTCFQLHVTRPRKLRNPSSLYMKLKSKEPRNDQAVGNLYVDKSCIDCDACRWMDDVTYGRSGLGTSVQVQPEDEAAKLKAFQAMISCPVGAIRTEKPDPFVKEAMKSFPMAIDKRLPNIYHLGFHQWQTFGAIPYLIVRPNGKNIMVDVPRYHHALADSIEALGGVSYLVLTHKDDVHGHKKWKERFPDLVRVINRLDLDMEGQTKVCERWLEEEGDSMDQGPWYLDDLKDHEIVYTPGHTAGSISMHYQGQEGESVLFTGDTLCYSQRQMQLSGMTKYCKHDLERQAQTLEALAEGKFFQWILPGHGRRYRFLDEDGMRDLVSICAKEVRRGKIDLVEAIHF</sequence>
<dbReference type="PANTHER" id="PTHR42773:SF1">
    <property type="entry name" value="METALLO-BETA-LACTAMASE FAMILY PROTEIN"/>
    <property type="match status" value="1"/>
</dbReference>
<dbReference type="InterPro" id="IPR001279">
    <property type="entry name" value="Metallo-B-lactamas"/>
</dbReference>
<keyword evidence="1" id="KW-0812">Transmembrane</keyword>
<protein>
    <recommendedName>
        <fullName evidence="2">Metallo-beta-lactamase domain-containing protein</fullName>
    </recommendedName>
</protein>
<dbReference type="InterPro" id="IPR036866">
    <property type="entry name" value="RibonucZ/Hydroxyglut_hydro"/>
</dbReference>
<organism evidence="3">
    <name type="scientific">Fibrocapsa japonica</name>
    <dbReference type="NCBI Taxonomy" id="94617"/>
    <lineage>
        <taxon>Eukaryota</taxon>
        <taxon>Sar</taxon>
        <taxon>Stramenopiles</taxon>
        <taxon>Ochrophyta</taxon>
        <taxon>Raphidophyceae</taxon>
        <taxon>Chattonellales</taxon>
        <taxon>Chattonellaceae</taxon>
        <taxon>Fibrocapsa</taxon>
    </lineage>
</organism>
<dbReference type="Gene3D" id="3.30.70.20">
    <property type="match status" value="1"/>
</dbReference>
<dbReference type="EMBL" id="HBHR01014901">
    <property type="protein sequence ID" value="CAD9866199.1"/>
    <property type="molecule type" value="Transcribed_RNA"/>
</dbReference>
<evidence type="ECO:0000256" key="1">
    <source>
        <dbReference type="SAM" id="Phobius"/>
    </source>
</evidence>
<gene>
    <name evidence="3" type="ORF">FJAP1339_LOCUS7411</name>
</gene>
<dbReference type="Gene3D" id="3.60.15.10">
    <property type="entry name" value="Ribonuclease Z/Hydroxyacylglutathione hydrolase-like"/>
    <property type="match status" value="1"/>
</dbReference>
<dbReference type="SMART" id="SM00849">
    <property type="entry name" value="Lactamase_B"/>
    <property type="match status" value="1"/>
</dbReference>
<name>A0A7S2Y224_9STRA</name>
<keyword evidence="1" id="KW-0472">Membrane</keyword>
<accession>A0A7S2Y224</accession>
<keyword evidence="1" id="KW-1133">Transmembrane helix</keyword>
<feature type="domain" description="Metallo-beta-lactamase" evidence="2">
    <location>
        <begin position="151"/>
        <end position="327"/>
    </location>
</feature>